<organism evidence="1 2">
    <name type="scientific">Paramormyrops kingsleyae</name>
    <dbReference type="NCBI Taxonomy" id="1676925"/>
    <lineage>
        <taxon>Eukaryota</taxon>
        <taxon>Metazoa</taxon>
        <taxon>Chordata</taxon>
        <taxon>Craniata</taxon>
        <taxon>Vertebrata</taxon>
        <taxon>Euteleostomi</taxon>
        <taxon>Actinopterygii</taxon>
        <taxon>Neopterygii</taxon>
        <taxon>Teleostei</taxon>
        <taxon>Osteoglossocephala</taxon>
        <taxon>Osteoglossomorpha</taxon>
        <taxon>Osteoglossiformes</taxon>
        <taxon>Mormyridae</taxon>
        <taxon>Paramormyrops</taxon>
    </lineage>
</organism>
<dbReference type="AlphaFoldDB" id="A0A3B3T544"/>
<keyword evidence="2" id="KW-1185">Reference proteome</keyword>
<reference evidence="1" key="2">
    <citation type="submission" date="2025-09" db="UniProtKB">
        <authorList>
            <consortium name="Ensembl"/>
        </authorList>
    </citation>
    <scope>IDENTIFICATION</scope>
</reference>
<reference evidence="1" key="1">
    <citation type="submission" date="2025-08" db="UniProtKB">
        <authorList>
            <consortium name="Ensembl"/>
        </authorList>
    </citation>
    <scope>IDENTIFICATION</scope>
</reference>
<accession>A0A3B3T544</accession>
<dbReference type="Proteomes" id="UP000261540">
    <property type="component" value="Unplaced"/>
</dbReference>
<evidence type="ECO:0000313" key="1">
    <source>
        <dbReference type="Ensembl" id="ENSPKIP00000038257.1"/>
    </source>
</evidence>
<evidence type="ECO:0000313" key="2">
    <source>
        <dbReference type="Proteomes" id="UP000261540"/>
    </source>
</evidence>
<protein>
    <submittedName>
        <fullName evidence="1">Uncharacterized protein</fullName>
    </submittedName>
</protein>
<proteinExistence type="predicted"/>
<dbReference type="Ensembl" id="ENSPKIT00000019248.1">
    <property type="protein sequence ID" value="ENSPKIP00000038257.1"/>
    <property type="gene ID" value="ENSPKIG00000016104.1"/>
</dbReference>
<sequence length="195" mass="21988">MSYLFLIGFICFSVLFYVFGSVFSFVQHFVTALSPPYGFTVPPAVHWQPPYGFPVPPAVHWQPPYGFTVPPAVHWQPPYGFPVPPAVHWQPPYGFTVPPAVHWQPPYGFTPPYGFPVPPAVHWQPPYGFPGFPVPPAGFPVPPAEVTRMKKQENSRTKEKAKSIVSLRSHACRRHRPCTVHLNRPALSDTAEFFK</sequence>
<dbReference type="STRING" id="1676925.ENSPKIP00000038257"/>
<name>A0A3B3T544_9TELE</name>